<dbReference type="PROSITE" id="PS51208">
    <property type="entry name" value="AUTOTRANSPORTER"/>
    <property type="match status" value="1"/>
</dbReference>
<protein>
    <recommendedName>
        <fullName evidence="3">Autotransporter domain-containing protein</fullName>
    </recommendedName>
</protein>
<accession>A0A916WD20</accession>
<dbReference type="Proteomes" id="UP000646478">
    <property type="component" value="Unassembled WGS sequence"/>
</dbReference>
<dbReference type="Pfam" id="PF18883">
    <property type="entry name" value="AC_1"/>
    <property type="match status" value="1"/>
</dbReference>
<dbReference type="NCBIfam" id="TIGR01414">
    <property type="entry name" value="autotrans_barl"/>
    <property type="match status" value="1"/>
</dbReference>
<dbReference type="PANTHER" id="PTHR35037:SF2">
    <property type="match status" value="1"/>
</dbReference>
<dbReference type="Gene3D" id="2.40.128.130">
    <property type="entry name" value="Autotransporter beta-domain"/>
    <property type="match status" value="1"/>
</dbReference>
<evidence type="ECO:0000313" key="5">
    <source>
        <dbReference type="Proteomes" id="UP000646478"/>
    </source>
</evidence>
<dbReference type="CDD" id="cd01344">
    <property type="entry name" value="PL2_Passenger_AT"/>
    <property type="match status" value="1"/>
</dbReference>
<dbReference type="SUPFAM" id="SSF103515">
    <property type="entry name" value="Autotransporter"/>
    <property type="match status" value="1"/>
</dbReference>
<feature type="signal peptide" evidence="2">
    <location>
        <begin position="1"/>
        <end position="32"/>
    </location>
</feature>
<name>A0A916WD20_9HYPH</name>
<keyword evidence="2" id="KW-0732">Signal</keyword>
<reference evidence="4" key="2">
    <citation type="submission" date="2020-09" db="EMBL/GenBank/DDBJ databases">
        <authorList>
            <person name="Sun Q."/>
            <person name="Zhou Y."/>
        </authorList>
    </citation>
    <scope>NUCLEOTIDE SEQUENCE</scope>
    <source>
        <strain evidence="4">CGMCC 1.15082</strain>
    </source>
</reference>
<dbReference type="RefSeq" id="WP_188822728.1">
    <property type="nucleotide sequence ID" value="NZ_BMHH01000004.1"/>
</dbReference>
<dbReference type="InterPro" id="IPR011050">
    <property type="entry name" value="Pectin_lyase_fold/virulence"/>
</dbReference>
<evidence type="ECO:0000256" key="1">
    <source>
        <dbReference type="SAM" id="MobiDB-lite"/>
    </source>
</evidence>
<dbReference type="InterPro" id="IPR036709">
    <property type="entry name" value="Autotransporte_beta_dom_sf"/>
</dbReference>
<dbReference type="InterPro" id="IPR012332">
    <property type="entry name" value="Autotransporter_pectin_lyase_C"/>
</dbReference>
<dbReference type="GO" id="GO:0019867">
    <property type="term" value="C:outer membrane"/>
    <property type="evidence" value="ECO:0007669"/>
    <property type="project" value="InterPro"/>
</dbReference>
<comment type="caution">
    <text evidence="4">The sequence shown here is derived from an EMBL/GenBank/DDBJ whole genome shotgun (WGS) entry which is preliminary data.</text>
</comment>
<keyword evidence="5" id="KW-1185">Reference proteome</keyword>
<dbReference type="EMBL" id="BMHH01000004">
    <property type="protein sequence ID" value="GGA87056.1"/>
    <property type="molecule type" value="Genomic_DNA"/>
</dbReference>
<evidence type="ECO:0000313" key="4">
    <source>
        <dbReference type="EMBL" id="GGA87056.1"/>
    </source>
</evidence>
<dbReference type="SUPFAM" id="SSF51126">
    <property type="entry name" value="Pectin lyase-like"/>
    <property type="match status" value="1"/>
</dbReference>
<proteinExistence type="predicted"/>
<evidence type="ECO:0000259" key="3">
    <source>
        <dbReference type="PROSITE" id="PS51208"/>
    </source>
</evidence>
<dbReference type="InterPro" id="IPR051551">
    <property type="entry name" value="Autotransporter_adhesion"/>
</dbReference>
<feature type="region of interest" description="Disordered" evidence="1">
    <location>
        <begin position="48"/>
        <end position="80"/>
    </location>
</feature>
<dbReference type="InterPro" id="IPR006315">
    <property type="entry name" value="OM_autotransptr_brl_dom"/>
</dbReference>
<dbReference type="Gene3D" id="2.160.20.20">
    <property type="match status" value="2"/>
</dbReference>
<organism evidence="4 5">
    <name type="scientific">Brucella endophytica</name>
    <dbReference type="NCBI Taxonomy" id="1963359"/>
    <lineage>
        <taxon>Bacteria</taxon>
        <taxon>Pseudomonadati</taxon>
        <taxon>Pseudomonadota</taxon>
        <taxon>Alphaproteobacteria</taxon>
        <taxon>Hyphomicrobiales</taxon>
        <taxon>Brucellaceae</taxon>
        <taxon>Brucella/Ochrobactrum group</taxon>
        <taxon>Brucella</taxon>
    </lineage>
</organism>
<dbReference type="PANTHER" id="PTHR35037">
    <property type="entry name" value="C-TERMINAL REGION OF AIDA-LIKE PROTEIN"/>
    <property type="match status" value="1"/>
</dbReference>
<feature type="domain" description="Autotransporter" evidence="3">
    <location>
        <begin position="1632"/>
        <end position="1924"/>
    </location>
</feature>
<gene>
    <name evidence="4" type="ORF">GCM10011491_13430</name>
</gene>
<feature type="chain" id="PRO_5037356708" description="Autotransporter domain-containing protein" evidence="2">
    <location>
        <begin position="33"/>
        <end position="1924"/>
    </location>
</feature>
<dbReference type="SMART" id="SM00869">
    <property type="entry name" value="Autotransporter"/>
    <property type="match status" value="1"/>
</dbReference>
<evidence type="ECO:0000256" key="2">
    <source>
        <dbReference type="SAM" id="SignalP"/>
    </source>
</evidence>
<dbReference type="InterPro" id="IPR043990">
    <property type="entry name" value="AC_1"/>
</dbReference>
<dbReference type="Pfam" id="PF03797">
    <property type="entry name" value="Autotransporter"/>
    <property type="match status" value="1"/>
</dbReference>
<dbReference type="InterPro" id="IPR005546">
    <property type="entry name" value="Autotransporte_beta"/>
</dbReference>
<reference evidence="4" key="1">
    <citation type="journal article" date="2014" name="Int. J. Syst. Evol. Microbiol.">
        <title>Complete genome sequence of Corynebacterium casei LMG S-19264T (=DSM 44701T), isolated from a smear-ripened cheese.</title>
        <authorList>
            <consortium name="US DOE Joint Genome Institute (JGI-PGF)"/>
            <person name="Walter F."/>
            <person name="Albersmeier A."/>
            <person name="Kalinowski J."/>
            <person name="Ruckert C."/>
        </authorList>
    </citation>
    <scope>NUCLEOTIDE SEQUENCE</scope>
    <source>
        <strain evidence="4">CGMCC 1.15082</strain>
    </source>
</reference>
<sequence>MNTYGLVSHKKNISALMAGVAVMCLAAGPGLADDKTLGEFAPGHYADGNYDPKTAKTPGQNDNKAGQQEFNNGAGNTLGGSYESVKGGRENWSYKTISEIDAEGRVVSKTGTIPAGELATGPRNNTVSYFDPVTQENVTVNVFDTAKLNVVPAESVQVWDKDSDQEAYIDPRLATVSNGSSLSVVVGNPDGATTAPENTLNMPMKAGQDGKISSAYKVEGDNSSLSYDTNTRFDLGSSDYEAPGNANRKVDVSGVNFDKGAVIPEGATWINAEGKVETIPAGEVKDIDSFRNYNNYLIGQIQQGKIAGGTAAEIEGKYRSALDGAYTKTTVTVEYSPADHPKYVQDKALGERSFIHATDGSTVTVSEGRTVEDVTGGSNHSIAYLQDKAKLENNGTLASRYSEHAIRGEDNAAVHNGEKGVISNFVPDKDGKPDVGEHVSNGVVLQDNAAIVNDGIVNVGGSPRPASSPEGRNEGENVRNAGIILTDNAKGTNSEKGVINIGVNSPENVRMVDGVYLQDGAEFTNSGKINIGKTAQSQKGEAQTDVDSNSAFLTGIRAVDGGKVTNEKGAEITIGAKTGRAAAIYAGSSDTTKPGTVDLVNNGKITIDGNRAGTPNANFGIIAENVQGRIEHNGEIDLNGVNARGVYVLGDKVATHVDVSKDATINVSGGFNKDTDTRNYGVWIQGGKATSDIDGTVNLDGQGGIGVHARAGGKITLGENASVNFKEGSDQIGYFIHGKDSAIAGIDSNLDVSTKNSTLFRIEDGADFAGVGGGDGKTLTASGENSTILHVTGNGAKAETGSGTYNLTGKGSVAVKVEGGAQADVAKDTKINLDADNTIAGIVDGGKYDLAGKYTGQGASKLDNDAEITSDKNGVTGFITRNGGHLDNTANITLTGDNAVGIKAENGGTAENTGNISVDNGQAIVANGGGKVENKGDVKVGKGEGIVVHDRATVDNTSKVTIGEGTGVRLEDNGVFNNAESGTITVDKGTGILVQNTTGKESVARISNEADITVKDGTAGVHIRDGAALDGKDFSGTLTVGGGAHGVLIGKDAAGLRLGDVNVKVTGSGNGIENEAETGNVELQGTVIDVYNNGSGIRTGTSFTSNSSATVNVHGDGGTGFRFEKADGSATSNPLAIGKDYKIALKDTSANATGIHVNTTGTAVVDSVLDDQGTDNTAVNIANAGVTSVGGDISVNTKAGSGGTGIVIGKADAAFTDGKVTVEASGGSALVVKDAGKGVLHTGTFVSASDAAVVDLSPSNGTTFISAGTITAKAHDAVAIQGGAGNDTIALTDGSQTTGIVRGGDGTDTIEWVGGKLVGSIEMGAGDNEKLTIVGRDLSTVYHLDGGAGSGDTLTLADVNYFGGTLDADDAFGKRAKGVNLGSDWENINLVSGTKFTLTDDLIYGNQLVLDGTSTLFAGNNVRATLGAAGSSFLNAGTVDLTNGSYSLADTVTVNGDYRGVAGSTIVLNTHLGADNSPTDKLIVTGGTEGQTALNILRDPQSRGAQTKGDGIEVVRVDDDSASNAVFTAPTMFAGAYEYNLFQGGISNPSDGDWYLRSARSTGAQTVGVYGDTLARFGADTIGTLQQRTGGRIWKNDPKPAETVWCKDVSKNFKCELTPEQNGVYADSTGQSVLYGGGVWGRIVGQRDKLGAAIGSDYDRDLWFAQAGVEGVISENERGVWIGGIFGTYGKQKVDIDVSPLPTKPSVARFGQIDTEGYGIGGNLTWLGDNGLYFDGVAQYMWYRSDLSATGFSPLAEDNHGYSYSFSGEVGKRIEMGNGWNIVPQAQLVYTRAEFDGFNFANPDPQNPAGVDVTGGEGESLRGRLGVRIENLYNWTGSDNALRRIQTYGIVNLHYEFLDGGKVKVAGDTIGQRNDRLWGEVGLGTSISLTENTSLYGEARYSTSLENFGDSHSYSGNIGLRIKW</sequence>
<feature type="compositionally biased region" description="Polar residues" evidence="1">
    <location>
        <begin position="57"/>
        <end position="75"/>
    </location>
</feature>